<evidence type="ECO:0000313" key="3">
    <source>
        <dbReference type="EMBL" id="SMX44731.1"/>
    </source>
</evidence>
<evidence type="ECO:0000313" key="4">
    <source>
        <dbReference type="Proteomes" id="UP000202922"/>
    </source>
</evidence>
<keyword evidence="1" id="KW-0472">Membrane</keyword>
<feature type="signal peptide" evidence="2">
    <location>
        <begin position="1"/>
        <end position="21"/>
    </location>
</feature>
<evidence type="ECO:0000256" key="2">
    <source>
        <dbReference type="SAM" id="SignalP"/>
    </source>
</evidence>
<feature type="transmembrane region" description="Helical" evidence="1">
    <location>
        <begin position="37"/>
        <end position="59"/>
    </location>
</feature>
<dbReference type="Proteomes" id="UP000202922">
    <property type="component" value="Unassembled WGS sequence"/>
</dbReference>
<name>A0A238KQ22_9RHOB</name>
<protein>
    <recommendedName>
        <fullName evidence="5">Secreted protein</fullName>
    </recommendedName>
</protein>
<feature type="chain" id="PRO_5013371382" description="Secreted protein" evidence="2">
    <location>
        <begin position="22"/>
        <end position="77"/>
    </location>
</feature>
<evidence type="ECO:0008006" key="5">
    <source>
        <dbReference type="Google" id="ProtNLM"/>
    </source>
</evidence>
<organism evidence="3 4">
    <name type="scientific">Actibacterium lipolyticum</name>
    <dbReference type="NCBI Taxonomy" id="1524263"/>
    <lineage>
        <taxon>Bacteria</taxon>
        <taxon>Pseudomonadati</taxon>
        <taxon>Pseudomonadota</taxon>
        <taxon>Alphaproteobacteria</taxon>
        <taxon>Rhodobacterales</taxon>
        <taxon>Roseobacteraceae</taxon>
        <taxon>Actibacterium</taxon>
    </lineage>
</organism>
<dbReference type="RefSeq" id="WP_141137888.1">
    <property type="nucleotide sequence ID" value="NZ_FXYE01000002.1"/>
</dbReference>
<gene>
    <name evidence="3" type="ORF">COL8621_02619</name>
</gene>
<keyword evidence="2" id="KW-0732">Signal</keyword>
<sequence>MKLRTLALAAALAGSVAPAFADTAATGETLVIPSTQSLPAFALSALPVAAGALLVVVAATTGGSSTGSTTATLDVSF</sequence>
<evidence type="ECO:0000256" key="1">
    <source>
        <dbReference type="SAM" id="Phobius"/>
    </source>
</evidence>
<keyword evidence="1" id="KW-1133">Transmembrane helix</keyword>
<dbReference type="EMBL" id="FXYE01000002">
    <property type="protein sequence ID" value="SMX44731.1"/>
    <property type="molecule type" value="Genomic_DNA"/>
</dbReference>
<proteinExistence type="predicted"/>
<reference evidence="4" key="1">
    <citation type="submission" date="2017-05" db="EMBL/GenBank/DDBJ databases">
        <authorList>
            <person name="Rodrigo-Torres L."/>
            <person name="Arahal R. D."/>
            <person name="Lucena T."/>
        </authorList>
    </citation>
    <scope>NUCLEOTIDE SEQUENCE [LARGE SCALE GENOMIC DNA]</scope>
    <source>
        <strain evidence="4">CECT 8621</strain>
    </source>
</reference>
<keyword evidence="1" id="KW-0812">Transmembrane</keyword>
<accession>A0A238KQ22</accession>
<keyword evidence="4" id="KW-1185">Reference proteome</keyword>
<dbReference type="AlphaFoldDB" id="A0A238KQ22"/>